<dbReference type="AlphaFoldDB" id="A0AAU9MEZ0"/>
<accession>A0AAU9MEZ0</accession>
<evidence type="ECO:0000313" key="1">
    <source>
        <dbReference type="EMBL" id="CAH1424709.1"/>
    </source>
</evidence>
<gene>
    <name evidence="1" type="ORF">LVIROSA_LOCUS11897</name>
</gene>
<dbReference type="EMBL" id="CAKMRJ010001848">
    <property type="protein sequence ID" value="CAH1424709.1"/>
    <property type="molecule type" value="Genomic_DNA"/>
</dbReference>
<sequence length="83" mass="9814">MMVLKLQDQQPQDCHHVCENESIIGYRILRLSCPLLRSISSMYIYDLSSDVLFHSHISFFFEIHYSVYIFGFCSLISENFDQN</sequence>
<protein>
    <submittedName>
        <fullName evidence="1">Uncharacterized protein</fullName>
    </submittedName>
</protein>
<comment type="caution">
    <text evidence="1">The sequence shown here is derived from an EMBL/GenBank/DDBJ whole genome shotgun (WGS) entry which is preliminary data.</text>
</comment>
<keyword evidence="2" id="KW-1185">Reference proteome</keyword>
<proteinExistence type="predicted"/>
<organism evidence="1 2">
    <name type="scientific">Lactuca virosa</name>
    <dbReference type="NCBI Taxonomy" id="75947"/>
    <lineage>
        <taxon>Eukaryota</taxon>
        <taxon>Viridiplantae</taxon>
        <taxon>Streptophyta</taxon>
        <taxon>Embryophyta</taxon>
        <taxon>Tracheophyta</taxon>
        <taxon>Spermatophyta</taxon>
        <taxon>Magnoliopsida</taxon>
        <taxon>eudicotyledons</taxon>
        <taxon>Gunneridae</taxon>
        <taxon>Pentapetalae</taxon>
        <taxon>asterids</taxon>
        <taxon>campanulids</taxon>
        <taxon>Asterales</taxon>
        <taxon>Asteraceae</taxon>
        <taxon>Cichorioideae</taxon>
        <taxon>Cichorieae</taxon>
        <taxon>Lactucinae</taxon>
        <taxon>Lactuca</taxon>
    </lineage>
</organism>
<evidence type="ECO:0000313" key="2">
    <source>
        <dbReference type="Proteomes" id="UP001157418"/>
    </source>
</evidence>
<dbReference type="Proteomes" id="UP001157418">
    <property type="component" value="Unassembled WGS sequence"/>
</dbReference>
<name>A0AAU9MEZ0_9ASTR</name>
<reference evidence="1 2" key="1">
    <citation type="submission" date="2022-01" db="EMBL/GenBank/DDBJ databases">
        <authorList>
            <person name="Xiong W."/>
            <person name="Schranz E."/>
        </authorList>
    </citation>
    <scope>NUCLEOTIDE SEQUENCE [LARGE SCALE GENOMIC DNA]</scope>
</reference>